<sequence>MRKNLTEDLNLGVISMSQGYHYWSQLHGLTDYLTNILYELLTHDQMTLTDITKRSNLPKQTLSKGIHQLLDQGYLVQVDDPTDSRIKWCKLTESGKKYAKRQVGPLFALEEELIAELGADKVILMNDLIQQWNEKFWEKLKAERMKA</sequence>
<dbReference type="Proteomes" id="UP000009326">
    <property type="component" value="Unassembled WGS sequence"/>
</dbReference>
<dbReference type="InterPro" id="IPR036388">
    <property type="entry name" value="WH-like_DNA-bd_sf"/>
</dbReference>
<dbReference type="GO" id="GO:0003700">
    <property type="term" value="F:DNA-binding transcription factor activity"/>
    <property type="evidence" value="ECO:0007669"/>
    <property type="project" value="InterPro"/>
</dbReference>
<proteinExistence type="predicted"/>
<reference evidence="2 4" key="1">
    <citation type="submission" date="2012-06" db="EMBL/GenBank/DDBJ databases">
        <title>Draft genome sequence of Lactobacillus gigeriorum CRBIP 24.85T, isolated from chicken crop.</title>
        <authorList>
            <person name="Cousin S."/>
            <person name="Ma L."/>
            <person name="Creno S."/>
            <person name="Clermont D."/>
            <person name="Loux V."/>
            <person name="Bizet C."/>
            <person name="Bouchier C."/>
        </authorList>
    </citation>
    <scope>NUCLEOTIDE SEQUENCE [LARGE SCALE GENOMIC DNA]</scope>
    <source>
        <strain evidence="4">CRBIP 24.85T</strain>
        <strain evidence="2">Type strain: CRBIP 24.85</strain>
    </source>
</reference>
<dbReference type="EMBL" id="AYZO01000016">
    <property type="protein sequence ID" value="KRN11882.1"/>
    <property type="molecule type" value="Genomic_DNA"/>
</dbReference>
<evidence type="ECO:0000313" key="5">
    <source>
        <dbReference type="Proteomes" id="UP000051521"/>
    </source>
</evidence>
<evidence type="ECO:0000313" key="2">
    <source>
        <dbReference type="EMBL" id="CCI86943.1"/>
    </source>
</evidence>
<protein>
    <submittedName>
        <fullName evidence="2">Putative transcriptional regulator</fullName>
    </submittedName>
</protein>
<dbReference type="InterPro" id="IPR000835">
    <property type="entry name" value="HTH_MarR-typ"/>
</dbReference>
<dbReference type="STRING" id="1423751.FC38_GL000494"/>
<gene>
    <name evidence="2" type="ORF">BN52_00205</name>
    <name evidence="3" type="ORF">FC38_GL000494</name>
</gene>
<reference evidence="3 5" key="2">
    <citation type="journal article" date="2015" name="Genome Announc.">
        <title>Expanding the biotechnology potential of lactobacilli through comparative genomics of 213 strains and associated genera.</title>
        <authorList>
            <person name="Sun Z."/>
            <person name="Harris H.M."/>
            <person name="McCann A."/>
            <person name="Guo C."/>
            <person name="Argimon S."/>
            <person name="Zhang W."/>
            <person name="Yang X."/>
            <person name="Jeffery I.B."/>
            <person name="Cooney J.C."/>
            <person name="Kagawa T.F."/>
            <person name="Liu W."/>
            <person name="Song Y."/>
            <person name="Salvetti E."/>
            <person name="Wrobel A."/>
            <person name="Rasinkangas P."/>
            <person name="Parkhill J."/>
            <person name="Rea M.C."/>
            <person name="O'Sullivan O."/>
            <person name="Ritari J."/>
            <person name="Douillard F.P."/>
            <person name="Paul Ross R."/>
            <person name="Yang R."/>
            <person name="Briner A.E."/>
            <person name="Felis G.E."/>
            <person name="de Vos W.M."/>
            <person name="Barrangou R."/>
            <person name="Klaenhammer T.R."/>
            <person name="Caufield P.W."/>
            <person name="Cui Y."/>
            <person name="Zhang H."/>
            <person name="O'Toole P.W."/>
        </authorList>
    </citation>
    <scope>NUCLEOTIDE SEQUENCE [LARGE SCALE GENOMIC DNA]</scope>
    <source>
        <strain evidence="3 5">DSM 23908</strain>
    </source>
</reference>
<keyword evidence="5" id="KW-1185">Reference proteome</keyword>
<dbReference type="Proteomes" id="UP000051521">
    <property type="component" value="Unassembled WGS sequence"/>
</dbReference>
<evidence type="ECO:0000259" key="1">
    <source>
        <dbReference type="PROSITE" id="PS50995"/>
    </source>
</evidence>
<organism evidence="2 4">
    <name type="scientific">Lactobacillus gigeriorum DSM 23908 = CRBIP 24.85</name>
    <dbReference type="NCBI Taxonomy" id="1423751"/>
    <lineage>
        <taxon>Bacteria</taxon>
        <taxon>Bacillati</taxon>
        <taxon>Bacillota</taxon>
        <taxon>Bacilli</taxon>
        <taxon>Lactobacillales</taxon>
        <taxon>Lactobacillaceae</taxon>
        <taxon>Lactobacillus</taxon>
    </lineage>
</organism>
<comment type="caution">
    <text evidence="2">The sequence shown here is derived from an EMBL/GenBank/DDBJ whole genome shotgun (WGS) entry which is preliminary data.</text>
</comment>
<dbReference type="InterPro" id="IPR036390">
    <property type="entry name" value="WH_DNA-bd_sf"/>
</dbReference>
<dbReference type="SMART" id="SM00347">
    <property type="entry name" value="HTH_MARR"/>
    <property type="match status" value="1"/>
</dbReference>
<evidence type="ECO:0000313" key="3">
    <source>
        <dbReference type="EMBL" id="KRN11882.1"/>
    </source>
</evidence>
<dbReference type="PROSITE" id="PS50995">
    <property type="entry name" value="HTH_MARR_2"/>
    <property type="match status" value="1"/>
</dbReference>
<accession>I7LFT7</accession>
<dbReference type="SUPFAM" id="SSF46785">
    <property type="entry name" value="Winged helix' DNA-binding domain"/>
    <property type="match status" value="1"/>
</dbReference>
<dbReference type="Pfam" id="PF12802">
    <property type="entry name" value="MarR_2"/>
    <property type="match status" value="1"/>
</dbReference>
<dbReference type="RefSeq" id="WP_008473032.1">
    <property type="nucleotide sequence ID" value="NZ_AYZO01000016.1"/>
</dbReference>
<dbReference type="PATRIC" id="fig|1423751.3.peg.517"/>
<dbReference type="EMBL" id="CAKC01000043">
    <property type="protein sequence ID" value="CCI86943.1"/>
    <property type="molecule type" value="Genomic_DNA"/>
</dbReference>
<dbReference type="Gene3D" id="1.10.10.10">
    <property type="entry name" value="Winged helix-like DNA-binding domain superfamily/Winged helix DNA-binding domain"/>
    <property type="match status" value="1"/>
</dbReference>
<dbReference type="OrthoDB" id="2328690at2"/>
<feature type="domain" description="HTH marR-type" evidence="1">
    <location>
        <begin position="1"/>
        <end position="134"/>
    </location>
</feature>
<evidence type="ECO:0000313" key="4">
    <source>
        <dbReference type="Proteomes" id="UP000009326"/>
    </source>
</evidence>
<name>I7LFT7_9LACO</name>
<dbReference type="AlphaFoldDB" id="I7LFT7"/>